<organism evidence="2 3">
    <name type="scientific">Microthyrium microscopicum</name>
    <dbReference type="NCBI Taxonomy" id="703497"/>
    <lineage>
        <taxon>Eukaryota</taxon>
        <taxon>Fungi</taxon>
        <taxon>Dikarya</taxon>
        <taxon>Ascomycota</taxon>
        <taxon>Pezizomycotina</taxon>
        <taxon>Dothideomycetes</taxon>
        <taxon>Dothideomycetes incertae sedis</taxon>
        <taxon>Microthyriales</taxon>
        <taxon>Microthyriaceae</taxon>
        <taxon>Microthyrium</taxon>
    </lineage>
</organism>
<proteinExistence type="predicted"/>
<dbReference type="Pfam" id="PF25484">
    <property type="entry name" value="DUF7907"/>
    <property type="match status" value="1"/>
</dbReference>
<evidence type="ECO:0000313" key="2">
    <source>
        <dbReference type="EMBL" id="KAF2665700.1"/>
    </source>
</evidence>
<accession>A0A6A6U1B3</accession>
<protein>
    <recommendedName>
        <fullName evidence="1">DUF7907 domain-containing protein</fullName>
    </recommendedName>
</protein>
<gene>
    <name evidence="2" type="ORF">BT63DRAFT_428651</name>
</gene>
<dbReference type="Proteomes" id="UP000799302">
    <property type="component" value="Unassembled WGS sequence"/>
</dbReference>
<dbReference type="EMBL" id="MU004240">
    <property type="protein sequence ID" value="KAF2665700.1"/>
    <property type="molecule type" value="Genomic_DNA"/>
</dbReference>
<sequence>MVSQPESSSIANPRQGQCLSVSHEHCYSRITIITEAHYFHSATMSNARNYFFLKVKACTNSAYVGQYLRYTSGGHADIVITPEPPKFIKFFQEDGKLLAGFDTRVWGMCMSTEGAEIHSGTELEKAEIFENRGDTGFFFDDTDGLLKWAPGEGFQTGEPISWKGWVLRENTPDVYKGFPQLFWLGQAVSREKLPKGVENLEIVAEYF</sequence>
<name>A0A6A6U1B3_9PEZI</name>
<dbReference type="InterPro" id="IPR057229">
    <property type="entry name" value="DUF7907"/>
</dbReference>
<dbReference type="OrthoDB" id="5592074at2759"/>
<reference evidence="2" key="1">
    <citation type="journal article" date="2020" name="Stud. Mycol.">
        <title>101 Dothideomycetes genomes: a test case for predicting lifestyles and emergence of pathogens.</title>
        <authorList>
            <person name="Haridas S."/>
            <person name="Albert R."/>
            <person name="Binder M."/>
            <person name="Bloem J."/>
            <person name="Labutti K."/>
            <person name="Salamov A."/>
            <person name="Andreopoulos B."/>
            <person name="Baker S."/>
            <person name="Barry K."/>
            <person name="Bills G."/>
            <person name="Bluhm B."/>
            <person name="Cannon C."/>
            <person name="Castanera R."/>
            <person name="Culley D."/>
            <person name="Daum C."/>
            <person name="Ezra D."/>
            <person name="Gonzalez J."/>
            <person name="Henrissat B."/>
            <person name="Kuo A."/>
            <person name="Liang C."/>
            <person name="Lipzen A."/>
            <person name="Lutzoni F."/>
            <person name="Magnuson J."/>
            <person name="Mondo S."/>
            <person name="Nolan M."/>
            <person name="Ohm R."/>
            <person name="Pangilinan J."/>
            <person name="Park H.-J."/>
            <person name="Ramirez L."/>
            <person name="Alfaro M."/>
            <person name="Sun H."/>
            <person name="Tritt A."/>
            <person name="Yoshinaga Y."/>
            <person name="Zwiers L.-H."/>
            <person name="Turgeon B."/>
            <person name="Goodwin S."/>
            <person name="Spatafora J."/>
            <person name="Crous P."/>
            <person name="Grigoriev I."/>
        </authorList>
    </citation>
    <scope>NUCLEOTIDE SEQUENCE</scope>
    <source>
        <strain evidence="2">CBS 115976</strain>
    </source>
</reference>
<feature type="domain" description="DUF7907" evidence="1">
    <location>
        <begin position="49"/>
        <end position="206"/>
    </location>
</feature>
<evidence type="ECO:0000259" key="1">
    <source>
        <dbReference type="Pfam" id="PF25484"/>
    </source>
</evidence>
<keyword evidence="3" id="KW-1185">Reference proteome</keyword>
<evidence type="ECO:0000313" key="3">
    <source>
        <dbReference type="Proteomes" id="UP000799302"/>
    </source>
</evidence>
<dbReference type="AlphaFoldDB" id="A0A6A6U1B3"/>